<reference evidence="2" key="1">
    <citation type="submission" date="2014-04" db="EMBL/GenBank/DDBJ databases">
        <title>Evolutionary Origins and Diversification of the Mycorrhizal Mutualists.</title>
        <authorList>
            <consortium name="DOE Joint Genome Institute"/>
            <consortium name="Mycorrhizal Genomics Consortium"/>
            <person name="Kohler A."/>
            <person name="Kuo A."/>
            <person name="Nagy L.G."/>
            <person name="Floudas D."/>
            <person name="Copeland A."/>
            <person name="Barry K.W."/>
            <person name="Cichocki N."/>
            <person name="Veneault-Fourrey C."/>
            <person name="LaButti K."/>
            <person name="Lindquist E.A."/>
            <person name="Lipzen A."/>
            <person name="Lundell T."/>
            <person name="Morin E."/>
            <person name="Murat C."/>
            <person name="Riley R."/>
            <person name="Ohm R."/>
            <person name="Sun H."/>
            <person name="Tunlid A."/>
            <person name="Henrissat B."/>
            <person name="Grigoriev I.V."/>
            <person name="Hibbett D.S."/>
            <person name="Martin F."/>
        </authorList>
    </citation>
    <scope>NUCLEOTIDE SEQUENCE [LARGE SCALE GENOMIC DNA]</scope>
    <source>
        <strain evidence="2">FD-334 SS-4</strain>
    </source>
</reference>
<evidence type="ECO:0000313" key="1">
    <source>
        <dbReference type="EMBL" id="KJA23823.1"/>
    </source>
</evidence>
<proteinExistence type="predicted"/>
<protein>
    <submittedName>
        <fullName evidence="1">Uncharacterized protein</fullName>
    </submittedName>
</protein>
<keyword evidence="2" id="KW-1185">Reference proteome</keyword>
<evidence type="ECO:0000313" key="2">
    <source>
        <dbReference type="Proteomes" id="UP000054270"/>
    </source>
</evidence>
<dbReference type="AlphaFoldDB" id="A0A0D2MJH1"/>
<gene>
    <name evidence="1" type="ORF">HYPSUDRAFT_200968</name>
</gene>
<dbReference type="STRING" id="945553.A0A0D2MJH1"/>
<sequence>MRLITDLGEGALHAVDDVFASLIRETVEEEHAVLLAKFQSNLWYLAPGAPRRLFPVRPSRRMSCLPSKRRASVDAVIEAISEPSALRDAALSKALAVEYNLTVSKLFSVLSPMIHSLHEPVDYDFIARAHVVSHIS</sequence>
<name>A0A0D2MJH1_HYPSF</name>
<dbReference type="EMBL" id="KN817540">
    <property type="protein sequence ID" value="KJA23823.1"/>
    <property type="molecule type" value="Genomic_DNA"/>
</dbReference>
<accession>A0A0D2MJH1</accession>
<organism evidence="1 2">
    <name type="scientific">Hypholoma sublateritium (strain FD-334 SS-4)</name>
    <dbReference type="NCBI Taxonomy" id="945553"/>
    <lineage>
        <taxon>Eukaryota</taxon>
        <taxon>Fungi</taxon>
        <taxon>Dikarya</taxon>
        <taxon>Basidiomycota</taxon>
        <taxon>Agaricomycotina</taxon>
        <taxon>Agaricomycetes</taxon>
        <taxon>Agaricomycetidae</taxon>
        <taxon>Agaricales</taxon>
        <taxon>Agaricineae</taxon>
        <taxon>Strophariaceae</taxon>
        <taxon>Hypholoma</taxon>
    </lineage>
</organism>
<dbReference type="Proteomes" id="UP000054270">
    <property type="component" value="Unassembled WGS sequence"/>
</dbReference>